<dbReference type="InterPro" id="IPR010998">
    <property type="entry name" value="Integrase_recombinase_N"/>
</dbReference>
<accession>A0ABQ8L781</accession>
<comment type="caution">
    <text evidence="2">The sequence shown here is derived from an EMBL/GenBank/DDBJ whole genome shotgun (WGS) entry which is preliminary data.</text>
</comment>
<name>A0ABQ8L781_LABRO</name>
<dbReference type="Gene3D" id="1.10.150.130">
    <property type="match status" value="1"/>
</dbReference>
<proteinExistence type="predicted"/>
<evidence type="ECO:0000313" key="3">
    <source>
        <dbReference type="Proteomes" id="UP000830375"/>
    </source>
</evidence>
<gene>
    <name evidence="2" type="ORF">H4Q32_030865</name>
</gene>
<dbReference type="EMBL" id="JACTAM010001115">
    <property type="protein sequence ID" value="KAI2646596.1"/>
    <property type="molecule type" value="Genomic_DNA"/>
</dbReference>
<evidence type="ECO:0000313" key="2">
    <source>
        <dbReference type="EMBL" id="KAI2646596.1"/>
    </source>
</evidence>
<keyword evidence="3" id="KW-1185">Reference proteome</keyword>
<evidence type="ECO:0000256" key="1">
    <source>
        <dbReference type="ARBA" id="ARBA00023125"/>
    </source>
</evidence>
<protein>
    <submittedName>
        <fullName evidence="2">Uncharacterized protein</fullName>
    </submittedName>
</protein>
<dbReference type="PANTHER" id="PTHR35617:SF3">
    <property type="entry name" value="CORE-BINDING (CB) DOMAIN-CONTAINING PROTEIN"/>
    <property type="match status" value="1"/>
</dbReference>
<sequence length="278" mass="29497">MASYSPIGVSTDSVDISNSLQSEGGGTEININSSEMAGEILASGDHTYAVRRPVVSPAPQRPFVTSGGGDFSSSSRTTGTMGLACEWFNLSTTGLSDSVIRTIQNARAASTRSLYECKLGVFERWCATKHEIPFQCSVAVVLSFLQDLIDQGKAFSTIKVFLAAISACHIDGTPGSFGFSKALEAISLAYSSKGLVPPPGLCAHSTRGMSTSWALFKGVTLQDICEVASCSSPHTFARFYKLDVTAQTLAHAVLSVGTRFTSRTRSALDVLVMVGRRL</sequence>
<dbReference type="Proteomes" id="UP000830375">
    <property type="component" value="Unassembled WGS sequence"/>
</dbReference>
<dbReference type="SUPFAM" id="SSF47823">
    <property type="entry name" value="lambda integrase-like, N-terminal domain"/>
    <property type="match status" value="1"/>
</dbReference>
<reference evidence="2 3" key="1">
    <citation type="submission" date="2022-01" db="EMBL/GenBank/DDBJ databases">
        <title>A high-quality chromosome-level genome assembly of rohu carp, Labeo rohita.</title>
        <authorList>
            <person name="Arick M.A. II"/>
            <person name="Hsu C.-Y."/>
            <person name="Magbanua Z."/>
            <person name="Pechanova O."/>
            <person name="Grover C."/>
            <person name="Miller E."/>
            <person name="Thrash A."/>
            <person name="Ezzel L."/>
            <person name="Alam S."/>
            <person name="Benzie J."/>
            <person name="Hamilton M."/>
            <person name="Karsi A."/>
            <person name="Lawrence M.L."/>
            <person name="Peterson D.G."/>
        </authorList>
    </citation>
    <scope>NUCLEOTIDE SEQUENCE [LARGE SCALE GENOMIC DNA]</scope>
    <source>
        <strain evidence="3">BAU-BD-2019</strain>
        <tissue evidence="2">Blood</tissue>
    </source>
</reference>
<dbReference type="PANTHER" id="PTHR35617">
    <property type="entry name" value="PHAGE_INTEGRASE DOMAIN-CONTAINING PROTEIN"/>
    <property type="match status" value="1"/>
</dbReference>
<organism evidence="2 3">
    <name type="scientific">Labeo rohita</name>
    <name type="common">Indian major carp</name>
    <name type="synonym">Cyprinus rohita</name>
    <dbReference type="NCBI Taxonomy" id="84645"/>
    <lineage>
        <taxon>Eukaryota</taxon>
        <taxon>Metazoa</taxon>
        <taxon>Chordata</taxon>
        <taxon>Craniata</taxon>
        <taxon>Vertebrata</taxon>
        <taxon>Euteleostomi</taxon>
        <taxon>Actinopterygii</taxon>
        <taxon>Neopterygii</taxon>
        <taxon>Teleostei</taxon>
        <taxon>Ostariophysi</taxon>
        <taxon>Cypriniformes</taxon>
        <taxon>Cyprinidae</taxon>
        <taxon>Labeoninae</taxon>
        <taxon>Labeonini</taxon>
        <taxon>Labeo</taxon>
    </lineage>
</organism>
<keyword evidence="1" id="KW-0238">DNA-binding</keyword>